<feature type="transmembrane region" description="Helical" evidence="1">
    <location>
        <begin position="236"/>
        <end position="258"/>
    </location>
</feature>
<reference evidence="2 3" key="1">
    <citation type="submission" date="2019-10" db="EMBL/GenBank/DDBJ databases">
        <title>Georgenia wutianyii sp. nov. and Georgenia yuyongxinii sp. nov. isolated from plateau pika (Ochotona curzoniae) in the Qinghai-Tibet plateau of China.</title>
        <authorList>
            <person name="Tian Z."/>
        </authorList>
    </citation>
    <scope>NUCLEOTIDE SEQUENCE [LARGE SCALE GENOMIC DNA]</scope>
    <source>
        <strain evidence="2 3">DSM 21501</strain>
    </source>
</reference>
<evidence type="ECO:0000313" key="2">
    <source>
        <dbReference type="EMBL" id="KAE8766169.1"/>
    </source>
</evidence>
<keyword evidence="3" id="KW-1185">Reference proteome</keyword>
<proteinExistence type="predicted"/>
<evidence type="ECO:0000256" key="1">
    <source>
        <dbReference type="SAM" id="Phobius"/>
    </source>
</evidence>
<sequence length="268" mass="27935">MGRLVDEEPAMSVIGKRTVSRGTENTALSFACTLAAGAVGGGLVGLIVGGVLGRLIMRLLAVTSPESVQGRMTDDIQPVGQISLAGTLQLCITTVALGAIAGLIYLWVRRVLPPSRRARSGLFALFVGSIGGAFLVHDHPSFDYSVLRPEWLAVVSFVAIPTLFGFLAPSMIDRLEAPGGWAHRGPAWLVIGAGVAVLNLALVVVALPVAAAFGIRLSASAVRFWRSDAVTVAGRVLFVLMVAWGCYGIAADVISIATNTPSPAPFHP</sequence>
<dbReference type="OrthoDB" id="5143874at2"/>
<feature type="transmembrane region" description="Helical" evidence="1">
    <location>
        <begin position="188"/>
        <end position="215"/>
    </location>
</feature>
<dbReference type="Proteomes" id="UP000451860">
    <property type="component" value="Unassembled WGS sequence"/>
</dbReference>
<feature type="transmembrane region" description="Helical" evidence="1">
    <location>
        <begin position="120"/>
        <end position="137"/>
    </location>
</feature>
<name>A0A7J5UV43_9MICO</name>
<dbReference type="EMBL" id="WHJE01000001">
    <property type="protein sequence ID" value="KAE8766169.1"/>
    <property type="molecule type" value="Genomic_DNA"/>
</dbReference>
<gene>
    <name evidence="2" type="ORF">GB883_00615</name>
</gene>
<dbReference type="RefSeq" id="WP_152199534.1">
    <property type="nucleotide sequence ID" value="NZ_VUKF01000001.1"/>
</dbReference>
<protein>
    <submittedName>
        <fullName evidence="2">Uncharacterized protein</fullName>
    </submittedName>
</protein>
<accession>A0A7J5UV43</accession>
<feature type="transmembrane region" description="Helical" evidence="1">
    <location>
        <begin position="82"/>
        <end position="108"/>
    </location>
</feature>
<comment type="caution">
    <text evidence="2">The sequence shown here is derived from an EMBL/GenBank/DDBJ whole genome shotgun (WGS) entry which is preliminary data.</text>
</comment>
<keyword evidence="1" id="KW-0472">Membrane</keyword>
<dbReference type="AlphaFoldDB" id="A0A7J5UV43"/>
<organism evidence="2 3">
    <name type="scientific">Georgenia thermotolerans</name>
    <dbReference type="NCBI Taxonomy" id="527326"/>
    <lineage>
        <taxon>Bacteria</taxon>
        <taxon>Bacillati</taxon>
        <taxon>Actinomycetota</taxon>
        <taxon>Actinomycetes</taxon>
        <taxon>Micrococcales</taxon>
        <taxon>Bogoriellaceae</taxon>
        <taxon>Georgenia</taxon>
    </lineage>
</organism>
<feature type="transmembrane region" description="Helical" evidence="1">
    <location>
        <begin position="27"/>
        <end position="52"/>
    </location>
</feature>
<evidence type="ECO:0000313" key="3">
    <source>
        <dbReference type="Proteomes" id="UP000451860"/>
    </source>
</evidence>
<keyword evidence="1" id="KW-0812">Transmembrane</keyword>
<keyword evidence="1" id="KW-1133">Transmembrane helix</keyword>